<evidence type="ECO:0000313" key="3">
    <source>
        <dbReference type="Proteomes" id="UP001279734"/>
    </source>
</evidence>
<dbReference type="Pfam" id="PF00226">
    <property type="entry name" value="DnaJ"/>
    <property type="match status" value="1"/>
</dbReference>
<evidence type="ECO:0000259" key="1">
    <source>
        <dbReference type="PROSITE" id="PS50076"/>
    </source>
</evidence>
<dbReference type="Gene3D" id="1.10.287.110">
    <property type="entry name" value="DnaJ domain"/>
    <property type="match status" value="1"/>
</dbReference>
<gene>
    <name evidence="2" type="ORF">Nepgr_004822</name>
</gene>
<dbReference type="InterPro" id="IPR036869">
    <property type="entry name" value="J_dom_sf"/>
</dbReference>
<dbReference type="AlphaFoldDB" id="A0AAD3XFL9"/>
<dbReference type="PROSITE" id="PS50076">
    <property type="entry name" value="DNAJ_2"/>
    <property type="match status" value="1"/>
</dbReference>
<name>A0AAD3XFL9_NEPGR</name>
<dbReference type="Proteomes" id="UP001279734">
    <property type="component" value="Unassembled WGS sequence"/>
</dbReference>
<dbReference type="SUPFAM" id="SSF46565">
    <property type="entry name" value="Chaperone J-domain"/>
    <property type="match status" value="1"/>
</dbReference>
<dbReference type="CDD" id="cd06257">
    <property type="entry name" value="DnaJ"/>
    <property type="match status" value="1"/>
</dbReference>
<dbReference type="SMART" id="SM00271">
    <property type="entry name" value="DnaJ"/>
    <property type="match status" value="1"/>
</dbReference>
<feature type="domain" description="J" evidence="1">
    <location>
        <begin position="60"/>
        <end position="127"/>
    </location>
</feature>
<dbReference type="PRINTS" id="PR00625">
    <property type="entry name" value="JDOMAIN"/>
</dbReference>
<protein>
    <recommendedName>
        <fullName evidence="1">J domain-containing protein</fullName>
    </recommendedName>
</protein>
<keyword evidence="3" id="KW-1185">Reference proteome</keyword>
<dbReference type="EMBL" id="BSYO01000004">
    <property type="protein sequence ID" value="GMH02983.1"/>
    <property type="molecule type" value="Genomic_DNA"/>
</dbReference>
<sequence>MVAVFFSSNPFLGTPLPLTRSPKSRNAINSGEPRTLSLRAFAKSTIHPSPPAPSMDSASTLYGVLGIPATATSQEIKKAYRTLARVFHPDVVAMNRKDSCAAEFIKIHAAYTTLSDPDKRANYDRDLIFRSPTMVGSSRPVSRSSGYPCRRNWETDQCW</sequence>
<accession>A0AAD3XFL9</accession>
<evidence type="ECO:0000313" key="2">
    <source>
        <dbReference type="EMBL" id="GMH02983.1"/>
    </source>
</evidence>
<proteinExistence type="predicted"/>
<dbReference type="InterPro" id="IPR001623">
    <property type="entry name" value="DnaJ_domain"/>
</dbReference>
<comment type="caution">
    <text evidence="2">The sequence shown here is derived from an EMBL/GenBank/DDBJ whole genome shotgun (WGS) entry which is preliminary data.</text>
</comment>
<dbReference type="PANTHER" id="PTHR45432:SF2">
    <property type="entry name" value="CHAPERONE PROTEIN DNAJ 11, CHLOROPLASTIC"/>
    <property type="match status" value="1"/>
</dbReference>
<organism evidence="2 3">
    <name type="scientific">Nepenthes gracilis</name>
    <name type="common">Slender pitcher plant</name>
    <dbReference type="NCBI Taxonomy" id="150966"/>
    <lineage>
        <taxon>Eukaryota</taxon>
        <taxon>Viridiplantae</taxon>
        <taxon>Streptophyta</taxon>
        <taxon>Embryophyta</taxon>
        <taxon>Tracheophyta</taxon>
        <taxon>Spermatophyta</taxon>
        <taxon>Magnoliopsida</taxon>
        <taxon>eudicotyledons</taxon>
        <taxon>Gunneridae</taxon>
        <taxon>Pentapetalae</taxon>
        <taxon>Caryophyllales</taxon>
        <taxon>Nepenthaceae</taxon>
        <taxon>Nepenthes</taxon>
    </lineage>
</organism>
<dbReference type="PANTHER" id="PTHR45432">
    <property type="entry name" value="CHAPERONE PROTEIN DNAJ 11, CHLOROPLASTIC-LIKE"/>
    <property type="match status" value="1"/>
</dbReference>
<reference evidence="2" key="1">
    <citation type="submission" date="2023-05" db="EMBL/GenBank/DDBJ databases">
        <title>Nepenthes gracilis genome sequencing.</title>
        <authorList>
            <person name="Fukushima K."/>
        </authorList>
    </citation>
    <scope>NUCLEOTIDE SEQUENCE</scope>
    <source>
        <strain evidence="2">SING2019-196</strain>
    </source>
</reference>